<evidence type="ECO:0000313" key="22">
    <source>
        <dbReference type="EMBL" id="WVZ04915.1"/>
    </source>
</evidence>
<keyword evidence="4" id="KW-0723">Serine/threonine-protein kinase</keyword>
<dbReference type="Pfam" id="PF00560">
    <property type="entry name" value="LRR_1"/>
    <property type="match status" value="2"/>
</dbReference>
<comment type="subcellular location">
    <subcellularLocation>
        <location evidence="1">Membrane</location>
        <topology evidence="1">Single-pass type I membrane protein</topology>
    </subcellularLocation>
</comment>
<evidence type="ECO:0000256" key="1">
    <source>
        <dbReference type="ARBA" id="ARBA00004479"/>
    </source>
</evidence>
<evidence type="ECO:0000313" key="23">
    <source>
        <dbReference type="Proteomes" id="UP001374535"/>
    </source>
</evidence>
<dbReference type="PROSITE" id="PS50011">
    <property type="entry name" value="PROTEIN_KINASE_DOM"/>
    <property type="match status" value="1"/>
</dbReference>
<evidence type="ECO:0000256" key="10">
    <source>
        <dbReference type="ARBA" id="ARBA00022741"/>
    </source>
</evidence>
<keyword evidence="13 19" id="KW-1133">Transmembrane helix</keyword>
<dbReference type="Pfam" id="PF07714">
    <property type="entry name" value="PK_Tyr_Ser-Thr"/>
    <property type="match status" value="1"/>
</dbReference>
<dbReference type="FunFam" id="3.80.10.10:FF:000275">
    <property type="entry name" value="Leucine-rich repeat receptor-like protein kinase"/>
    <property type="match status" value="1"/>
</dbReference>
<keyword evidence="7 19" id="KW-0812">Transmembrane</keyword>
<keyword evidence="23" id="KW-1185">Reference proteome</keyword>
<dbReference type="Gene3D" id="3.30.200.20">
    <property type="entry name" value="Phosphorylase Kinase, domain 1"/>
    <property type="match status" value="1"/>
</dbReference>
<reference evidence="22 23" key="1">
    <citation type="journal article" date="2023" name="Life. Sci Alliance">
        <title>Evolutionary insights into 3D genome organization and epigenetic landscape of Vigna mungo.</title>
        <authorList>
            <person name="Junaid A."/>
            <person name="Singh B."/>
            <person name="Bhatia S."/>
        </authorList>
    </citation>
    <scope>NUCLEOTIDE SEQUENCE [LARGE SCALE GENOMIC DNA]</scope>
    <source>
        <strain evidence="22">Urdbean</strain>
    </source>
</reference>
<evidence type="ECO:0000256" key="17">
    <source>
        <dbReference type="ARBA" id="ARBA00047899"/>
    </source>
</evidence>
<keyword evidence="6" id="KW-0808">Transferase</keyword>
<keyword evidence="11" id="KW-0418">Kinase</keyword>
<dbReference type="PANTHER" id="PTHR48006">
    <property type="entry name" value="LEUCINE-RICH REPEAT-CONTAINING PROTEIN DDB_G0281931-RELATED"/>
    <property type="match status" value="1"/>
</dbReference>
<dbReference type="SUPFAM" id="SSF56112">
    <property type="entry name" value="Protein kinase-like (PK-like)"/>
    <property type="match status" value="1"/>
</dbReference>
<feature type="transmembrane region" description="Helical" evidence="19">
    <location>
        <begin position="229"/>
        <end position="254"/>
    </location>
</feature>
<evidence type="ECO:0000256" key="11">
    <source>
        <dbReference type="ARBA" id="ARBA00022777"/>
    </source>
</evidence>
<feature type="signal peptide" evidence="20">
    <location>
        <begin position="1"/>
        <end position="30"/>
    </location>
</feature>
<dbReference type="InterPro" id="IPR051824">
    <property type="entry name" value="LRR_Rcpt-Like_S/T_Kinase"/>
</dbReference>
<keyword evidence="10" id="KW-0547">Nucleotide-binding</keyword>
<keyword evidence="9" id="KW-0677">Repeat</keyword>
<dbReference type="Gene3D" id="1.10.510.10">
    <property type="entry name" value="Transferase(Phosphotransferase) domain 1"/>
    <property type="match status" value="1"/>
</dbReference>
<evidence type="ECO:0000256" key="14">
    <source>
        <dbReference type="ARBA" id="ARBA00023136"/>
    </source>
</evidence>
<name>A0AAQ3N9L9_VIGMU</name>
<evidence type="ECO:0000256" key="15">
    <source>
        <dbReference type="ARBA" id="ARBA00023170"/>
    </source>
</evidence>
<sequence>MVKMVEGSQVFSSHVIVSFFLLVFCGMVCGTDSDISCLKSVKEALQDPFKYLQSWDFSNKTEGSICKFTGVECWHPDENRVLNLKLSNMGLKGEFPRGIKNCSSMTGLDFSLNRLSNTIPADISTLLTYATSIDLSSNDFTGEIPASLSNCTYLNTLRLDQNQLSGQIPSNLSQLPRLKAFSVSNNLLTGQVPAFKADVADAASYANNSGLCGGPLDACHANSAKSNTAVIAGAAVGGVTVAALGLGIGMFFYVRRISYRKKEEDPEGNKWARSLKGTKTIKVSMFEKEISKMNLNDLMKATNNFSNSNIIGTGRSGTVYKAVLPDGTSLMVKRLQESQHSEKEFMSEMAILGTVKHRNLVPLLGFCLAKRERLLVYKNMPNGTLHDQLHPEAGVCTMDWAVRLKIAIGAAKGLAWLHHSCNPRILHRNISSKCILLDADFEPKISDFGLARLMNPIDTHLSTFVNGEFGDLGYVAPEYTKTLVATPKGDIYSFGTVLLELVTGERPTHVAKAPETFKGNLVEWISQQSSNAKLHAVIDESLLGNGVDQEVFQFLKVACNCVSEMPKERPTMFEVYQLLRAIGLNYNFTVEDEIMLPVDSGDAENLEELIVAREGHN</sequence>
<keyword evidence="16" id="KW-0325">Glycoprotein</keyword>
<dbReference type="InterPro" id="IPR001245">
    <property type="entry name" value="Ser-Thr/Tyr_kinase_cat_dom"/>
</dbReference>
<dbReference type="InterPro" id="IPR011009">
    <property type="entry name" value="Kinase-like_dom_sf"/>
</dbReference>
<dbReference type="InterPro" id="IPR032675">
    <property type="entry name" value="LRR_dom_sf"/>
</dbReference>
<dbReference type="AlphaFoldDB" id="A0AAQ3N9L9"/>
<dbReference type="PANTHER" id="PTHR48006:SF88">
    <property type="entry name" value="LRR RECEPTOR-LIKE KINASE FAMILY PROTEIN"/>
    <property type="match status" value="1"/>
</dbReference>
<dbReference type="GO" id="GO:0016020">
    <property type="term" value="C:membrane"/>
    <property type="evidence" value="ECO:0007669"/>
    <property type="project" value="UniProtKB-SubCell"/>
</dbReference>
<evidence type="ECO:0000256" key="9">
    <source>
        <dbReference type="ARBA" id="ARBA00022737"/>
    </source>
</evidence>
<evidence type="ECO:0000256" key="18">
    <source>
        <dbReference type="ARBA" id="ARBA00048679"/>
    </source>
</evidence>
<feature type="chain" id="PRO_5042979860" description="non-specific serine/threonine protein kinase" evidence="20">
    <location>
        <begin position="31"/>
        <end position="617"/>
    </location>
</feature>
<keyword evidence="15" id="KW-0675">Receptor</keyword>
<comment type="similarity">
    <text evidence="2">Belongs to the RLP family.</text>
</comment>
<dbReference type="GO" id="GO:0004674">
    <property type="term" value="F:protein serine/threonine kinase activity"/>
    <property type="evidence" value="ECO:0007669"/>
    <property type="project" value="UniProtKB-KW"/>
</dbReference>
<evidence type="ECO:0000256" key="6">
    <source>
        <dbReference type="ARBA" id="ARBA00022679"/>
    </source>
</evidence>
<evidence type="ECO:0000256" key="16">
    <source>
        <dbReference type="ARBA" id="ARBA00023180"/>
    </source>
</evidence>
<dbReference type="FunFam" id="1.10.510.10:FF:000309">
    <property type="entry name" value="Leucine-rich repeat receptor-like protein kinase"/>
    <property type="match status" value="1"/>
</dbReference>
<dbReference type="Gene3D" id="3.80.10.10">
    <property type="entry name" value="Ribonuclease Inhibitor"/>
    <property type="match status" value="1"/>
</dbReference>
<feature type="domain" description="Protein kinase" evidence="21">
    <location>
        <begin position="305"/>
        <end position="589"/>
    </location>
</feature>
<organism evidence="22 23">
    <name type="scientific">Vigna mungo</name>
    <name type="common">Black gram</name>
    <name type="synonym">Phaseolus mungo</name>
    <dbReference type="NCBI Taxonomy" id="3915"/>
    <lineage>
        <taxon>Eukaryota</taxon>
        <taxon>Viridiplantae</taxon>
        <taxon>Streptophyta</taxon>
        <taxon>Embryophyta</taxon>
        <taxon>Tracheophyta</taxon>
        <taxon>Spermatophyta</taxon>
        <taxon>Magnoliopsida</taxon>
        <taxon>eudicotyledons</taxon>
        <taxon>Gunneridae</taxon>
        <taxon>Pentapetalae</taxon>
        <taxon>rosids</taxon>
        <taxon>fabids</taxon>
        <taxon>Fabales</taxon>
        <taxon>Fabaceae</taxon>
        <taxon>Papilionoideae</taxon>
        <taxon>50 kb inversion clade</taxon>
        <taxon>NPAAA clade</taxon>
        <taxon>indigoferoid/millettioid clade</taxon>
        <taxon>Phaseoleae</taxon>
        <taxon>Vigna</taxon>
    </lineage>
</organism>
<dbReference type="GO" id="GO:0005524">
    <property type="term" value="F:ATP binding"/>
    <property type="evidence" value="ECO:0007669"/>
    <property type="project" value="UniProtKB-KW"/>
</dbReference>
<dbReference type="InterPro" id="IPR001611">
    <property type="entry name" value="Leu-rich_rpt"/>
</dbReference>
<dbReference type="EMBL" id="CP144695">
    <property type="protein sequence ID" value="WVZ04915.1"/>
    <property type="molecule type" value="Genomic_DNA"/>
</dbReference>
<dbReference type="SUPFAM" id="SSF52058">
    <property type="entry name" value="L domain-like"/>
    <property type="match status" value="1"/>
</dbReference>
<accession>A0AAQ3N9L9</accession>
<dbReference type="InterPro" id="IPR000719">
    <property type="entry name" value="Prot_kinase_dom"/>
</dbReference>
<keyword evidence="12" id="KW-0067">ATP-binding</keyword>
<comment type="catalytic activity">
    <reaction evidence="17">
        <text>L-threonyl-[protein] + ATP = O-phospho-L-threonyl-[protein] + ADP + H(+)</text>
        <dbReference type="Rhea" id="RHEA:46608"/>
        <dbReference type="Rhea" id="RHEA-COMP:11060"/>
        <dbReference type="Rhea" id="RHEA-COMP:11605"/>
        <dbReference type="ChEBI" id="CHEBI:15378"/>
        <dbReference type="ChEBI" id="CHEBI:30013"/>
        <dbReference type="ChEBI" id="CHEBI:30616"/>
        <dbReference type="ChEBI" id="CHEBI:61977"/>
        <dbReference type="ChEBI" id="CHEBI:456216"/>
        <dbReference type="EC" id="2.7.11.1"/>
    </reaction>
</comment>
<gene>
    <name evidence="22" type="ORF">V8G54_018261</name>
</gene>
<evidence type="ECO:0000256" key="3">
    <source>
        <dbReference type="ARBA" id="ARBA00012513"/>
    </source>
</evidence>
<dbReference type="Pfam" id="PF08263">
    <property type="entry name" value="LRRNT_2"/>
    <property type="match status" value="1"/>
</dbReference>
<dbReference type="InterPro" id="IPR013210">
    <property type="entry name" value="LRR_N_plant-typ"/>
</dbReference>
<evidence type="ECO:0000256" key="7">
    <source>
        <dbReference type="ARBA" id="ARBA00022692"/>
    </source>
</evidence>
<evidence type="ECO:0000256" key="13">
    <source>
        <dbReference type="ARBA" id="ARBA00022989"/>
    </source>
</evidence>
<comment type="catalytic activity">
    <reaction evidence="18">
        <text>L-seryl-[protein] + ATP = O-phospho-L-seryl-[protein] + ADP + H(+)</text>
        <dbReference type="Rhea" id="RHEA:17989"/>
        <dbReference type="Rhea" id="RHEA-COMP:9863"/>
        <dbReference type="Rhea" id="RHEA-COMP:11604"/>
        <dbReference type="ChEBI" id="CHEBI:15378"/>
        <dbReference type="ChEBI" id="CHEBI:29999"/>
        <dbReference type="ChEBI" id="CHEBI:30616"/>
        <dbReference type="ChEBI" id="CHEBI:83421"/>
        <dbReference type="ChEBI" id="CHEBI:456216"/>
        <dbReference type="EC" id="2.7.11.1"/>
    </reaction>
</comment>
<evidence type="ECO:0000256" key="12">
    <source>
        <dbReference type="ARBA" id="ARBA00022840"/>
    </source>
</evidence>
<dbReference type="Proteomes" id="UP001374535">
    <property type="component" value="Chromosome 6"/>
</dbReference>
<evidence type="ECO:0000256" key="4">
    <source>
        <dbReference type="ARBA" id="ARBA00022527"/>
    </source>
</evidence>
<keyword evidence="8 20" id="KW-0732">Signal</keyword>
<evidence type="ECO:0000256" key="19">
    <source>
        <dbReference type="SAM" id="Phobius"/>
    </source>
</evidence>
<evidence type="ECO:0000256" key="20">
    <source>
        <dbReference type="SAM" id="SignalP"/>
    </source>
</evidence>
<dbReference type="FunFam" id="3.30.200.20:FF:000428">
    <property type="entry name" value="Inactive LRR receptor-like serine/threonine-protein kinase BIR2"/>
    <property type="match status" value="1"/>
</dbReference>
<proteinExistence type="inferred from homology"/>
<evidence type="ECO:0000256" key="5">
    <source>
        <dbReference type="ARBA" id="ARBA00022614"/>
    </source>
</evidence>
<evidence type="ECO:0000256" key="2">
    <source>
        <dbReference type="ARBA" id="ARBA00009592"/>
    </source>
</evidence>
<evidence type="ECO:0000259" key="21">
    <source>
        <dbReference type="PROSITE" id="PS50011"/>
    </source>
</evidence>
<protein>
    <recommendedName>
        <fullName evidence="3">non-specific serine/threonine protein kinase</fullName>
        <ecNumber evidence="3">2.7.11.1</ecNumber>
    </recommendedName>
</protein>
<keyword evidence="14 19" id="KW-0472">Membrane</keyword>
<dbReference type="EC" id="2.7.11.1" evidence="3"/>
<evidence type="ECO:0000256" key="8">
    <source>
        <dbReference type="ARBA" id="ARBA00022729"/>
    </source>
</evidence>
<keyword evidence="5" id="KW-0433">Leucine-rich repeat</keyword>